<feature type="compositionally biased region" description="Polar residues" evidence="1">
    <location>
        <begin position="145"/>
        <end position="162"/>
    </location>
</feature>
<dbReference type="EMBL" id="CP001325">
    <property type="protein sequence ID" value="ACO63041.1"/>
    <property type="molecule type" value="Genomic_DNA"/>
</dbReference>
<keyword evidence="3" id="KW-1185">Reference proteome</keyword>
<dbReference type="RefSeq" id="XP_002501783.1">
    <property type="nucleotide sequence ID" value="XM_002501737.1"/>
</dbReference>
<evidence type="ECO:0000313" key="2">
    <source>
        <dbReference type="EMBL" id="ACO63041.1"/>
    </source>
</evidence>
<dbReference type="GeneID" id="8242690"/>
<gene>
    <name evidence="2" type="ORF">MICPUN_57895</name>
</gene>
<feature type="compositionally biased region" description="Basic and acidic residues" evidence="1">
    <location>
        <begin position="334"/>
        <end position="343"/>
    </location>
</feature>
<proteinExistence type="predicted"/>
<dbReference type="InParanoid" id="C1E437"/>
<name>C1E437_MICCC</name>
<feature type="region of interest" description="Disordered" evidence="1">
    <location>
        <begin position="61"/>
        <end position="81"/>
    </location>
</feature>
<feature type="region of interest" description="Disordered" evidence="1">
    <location>
        <begin position="122"/>
        <end position="165"/>
    </location>
</feature>
<reference evidence="2 3" key="1">
    <citation type="journal article" date="2009" name="Science">
        <title>Green evolution and dynamic adaptations revealed by genomes of the marine picoeukaryotes Micromonas.</title>
        <authorList>
            <person name="Worden A.Z."/>
            <person name="Lee J.H."/>
            <person name="Mock T."/>
            <person name="Rouze P."/>
            <person name="Simmons M.P."/>
            <person name="Aerts A.L."/>
            <person name="Allen A.E."/>
            <person name="Cuvelier M.L."/>
            <person name="Derelle E."/>
            <person name="Everett M.V."/>
            <person name="Foulon E."/>
            <person name="Grimwood J."/>
            <person name="Gundlach H."/>
            <person name="Henrissat B."/>
            <person name="Napoli C."/>
            <person name="McDonald S.M."/>
            <person name="Parker M.S."/>
            <person name="Rombauts S."/>
            <person name="Salamov A."/>
            <person name="Von Dassow P."/>
            <person name="Badger J.H."/>
            <person name="Coutinho P.M."/>
            <person name="Demir E."/>
            <person name="Dubchak I."/>
            <person name="Gentemann C."/>
            <person name="Eikrem W."/>
            <person name="Gready J.E."/>
            <person name="John U."/>
            <person name="Lanier W."/>
            <person name="Lindquist E.A."/>
            <person name="Lucas S."/>
            <person name="Mayer K.F."/>
            <person name="Moreau H."/>
            <person name="Not F."/>
            <person name="Otillar R."/>
            <person name="Panaud O."/>
            <person name="Pangilinan J."/>
            <person name="Paulsen I."/>
            <person name="Piegu B."/>
            <person name="Poliakov A."/>
            <person name="Robbens S."/>
            <person name="Schmutz J."/>
            <person name="Toulza E."/>
            <person name="Wyss T."/>
            <person name="Zelensky A."/>
            <person name="Zhou K."/>
            <person name="Armbrust E.V."/>
            <person name="Bhattacharya D."/>
            <person name="Goodenough U.W."/>
            <person name="Van de Peer Y."/>
            <person name="Grigoriev I.V."/>
        </authorList>
    </citation>
    <scope>NUCLEOTIDE SEQUENCE [LARGE SCALE GENOMIC DNA]</scope>
    <source>
        <strain evidence="3">RCC299 / NOUM17</strain>
    </source>
</reference>
<evidence type="ECO:0000313" key="3">
    <source>
        <dbReference type="Proteomes" id="UP000002009"/>
    </source>
</evidence>
<feature type="region of interest" description="Disordered" evidence="1">
    <location>
        <begin position="429"/>
        <end position="454"/>
    </location>
</feature>
<dbReference type="CDD" id="cd00086">
    <property type="entry name" value="homeodomain"/>
    <property type="match status" value="1"/>
</dbReference>
<feature type="region of interest" description="Disordered" evidence="1">
    <location>
        <begin position="1"/>
        <end position="44"/>
    </location>
</feature>
<dbReference type="OrthoDB" id="10688289at2759"/>
<sequence length="454" mass="49617">MAKTDATRGHAGGGREPLVDSALNPCSRLRQRLPPPPDASPPRSAFLSEFVAKTAASVLPTEPAANARGATASKPPRRKVKFSRHVHEREFLVSVYDRNEGRTPERNTCEAIARAFTASPVRNPQGRLTRPRRHTTGSMHINKPMTPQRNNGHGANSTTTAPGGSEMSPLNSLLRMKAQHDAAVRGGRDIAETQQRRHPRHHLPGVSLDDFAMLDSESPMFPSCMLDEGANAVSEVKSASDDEWEIAKAPEDDCSEMVADAATERPSQPASTLLAFPQQLADLFSTEYRTANDPTAAMVHNLPEFRCWSGNLADVGLLPAKANNQEEEPAAGSDHAEPVHSDDDSGLIISAEDDDLDVELYANLTRGSRTGRWIPLDNSGGLGQGIGEIAHVKADSKDDVDMIASATAELGDGEKHPVQWKQIKTWFENRRMTQKRISEGRDRPPRRPKAKRRD</sequence>
<feature type="compositionally biased region" description="Basic and acidic residues" evidence="1">
    <location>
        <begin position="429"/>
        <end position="445"/>
    </location>
</feature>
<accession>C1E437</accession>
<dbReference type="Proteomes" id="UP000002009">
    <property type="component" value="Chromosome 4"/>
</dbReference>
<dbReference type="InterPro" id="IPR001356">
    <property type="entry name" value="HD"/>
</dbReference>
<feature type="region of interest" description="Disordered" evidence="1">
    <location>
        <begin position="326"/>
        <end position="346"/>
    </location>
</feature>
<dbReference type="GO" id="GO:0003677">
    <property type="term" value="F:DNA binding"/>
    <property type="evidence" value="ECO:0007669"/>
    <property type="project" value="InterPro"/>
</dbReference>
<protein>
    <recommendedName>
        <fullName evidence="4">Homeobox domain-containing protein</fullName>
    </recommendedName>
</protein>
<evidence type="ECO:0008006" key="4">
    <source>
        <dbReference type="Google" id="ProtNLM"/>
    </source>
</evidence>
<dbReference type="KEGG" id="mis:MICPUN_57895"/>
<organism evidence="2 3">
    <name type="scientific">Micromonas commoda (strain RCC299 / NOUM17 / CCMP2709)</name>
    <name type="common">Picoplanktonic green alga</name>
    <dbReference type="NCBI Taxonomy" id="296587"/>
    <lineage>
        <taxon>Eukaryota</taxon>
        <taxon>Viridiplantae</taxon>
        <taxon>Chlorophyta</taxon>
        <taxon>Mamiellophyceae</taxon>
        <taxon>Mamiellales</taxon>
        <taxon>Mamiellaceae</taxon>
        <taxon>Micromonas</taxon>
    </lineage>
</organism>
<dbReference type="AlphaFoldDB" id="C1E437"/>
<evidence type="ECO:0000256" key="1">
    <source>
        <dbReference type="SAM" id="MobiDB-lite"/>
    </source>
</evidence>